<dbReference type="Gene3D" id="1.10.357.10">
    <property type="entry name" value="Tetracycline Repressor, domain 2"/>
    <property type="match status" value="1"/>
</dbReference>
<reference evidence="7" key="1">
    <citation type="journal article" date="2019" name="Int. J. Syst. Evol. Microbiol.">
        <title>The Global Catalogue of Microorganisms (GCM) 10K type strain sequencing project: providing services to taxonomists for standard genome sequencing and annotation.</title>
        <authorList>
            <consortium name="The Broad Institute Genomics Platform"/>
            <consortium name="The Broad Institute Genome Sequencing Center for Infectious Disease"/>
            <person name="Wu L."/>
            <person name="Ma J."/>
        </authorList>
    </citation>
    <scope>NUCLEOTIDE SEQUENCE [LARGE SCALE GENOMIC DNA]</scope>
    <source>
        <strain evidence="7">JCM 16548</strain>
    </source>
</reference>
<evidence type="ECO:0000256" key="2">
    <source>
        <dbReference type="ARBA" id="ARBA00023125"/>
    </source>
</evidence>
<proteinExistence type="predicted"/>
<keyword evidence="2 4" id="KW-0238">DNA-binding</keyword>
<comment type="caution">
    <text evidence="6">The sequence shown here is derived from an EMBL/GenBank/DDBJ whole genome shotgun (WGS) entry which is preliminary data.</text>
</comment>
<dbReference type="PANTHER" id="PTHR30055:SF151">
    <property type="entry name" value="TRANSCRIPTIONAL REGULATORY PROTEIN"/>
    <property type="match status" value="1"/>
</dbReference>
<name>A0ABP7DP99_9ACTN</name>
<feature type="domain" description="HTH tetR-type" evidence="5">
    <location>
        <begin position="42"/>
        <end position="102"/>
    </location>
</feature>
<evidence type="ECO:0000313" key="6">
    <source>
        <dbReference type="EMBL" id="GAA3706081.1"/>
    </source>
</evidence>
<evidence type="ECO:0000259" key="5">
    <source>
        <dbReference type="PROSITE" id="PS50977"/>
    </source>
</evidence>
<protein>
    <submittedName>
        <fullName evidence="6">TetR/AcrR family transcriptional regulator</fullName>
    </submittedName>
</protein>
<dbReference type="Proteomes" id="UP001500051">
    <property type="component" value="Unassembled WGS sequence"/>
</dbReference>
<dbReference type="InterPro" id="IPR036271">
    <property type="entry name" value="Tet_transcr_reg_TetR-rel_C_sf"/>
</dbReference>
<gene>
    <name evidence="6" type="ORF">GCM10022204_24680</name>
</gene>
<dbReference type="Pfam" id="PF02909">
    <property type="entry name" value="TetR_C_1"/>
    <property type="match status" value="1"/>
</dbReference>
<organism evidence="6 7">
    <name type="scientific">Microlunatus aurantiacus</name>
    <dbReference type="NCBI Taxonomy" id="446786"/>
    <lineage>
        <taxon>Bacteria</taxon>
        <taxon>Bacillati</taxon>
        <taxon>Actinomycetota</taxon>
        <taxon>Actinomycetes</taxon>
        <taxon>Propionibacteriales</taxon>
        <taxon>Propionibacteriaceae</taxon>
        <taxon>Microlunatus</taxon>
    </lineage>
</organism>
<dbReference type="PANTHER" id="PTHR30055">
    <property type="entry name" value="HTH-TYPE TRANSCRIPTIONAL REGULATOR RUTR"/>
    <property type="match status" value="1"/>
</dbReference>
<dbReference type="RefSeq" id="WP_344812665.1">
    <property type="nucleotide sequence ID" value="NZ_BAAAYX010000009.1"/>
</dbReference>
<dbReference type="InterPro" id="IPR001647">
    <property type="entry name" value="HTH_TetR"/>
</dbReference>
<keyword evidence="3" id="KW-0804">Transcription</keyword>
<evidence type="ECO:0000256" key="1">
    <source>
        <dbReference type="ARBA" id="ARBA00023015"/>
    </source>
</evidence>
<dbReference type="PROSITE" id="PS50977">
    <property type="entry name" value="HTH_TETR_2"/>
    <property type="match status" value="1"/>
</dbReference>
<evidence type="ECO:0000313" key="7">
    <source>
        <dbReference type="Proteomes" id="UP001500051"/>
    </source>
</evidence>
<dbReference type="Gene3D" id="1.10.10.60">
    <property type="entry name" value="Homeodomain-like"/>
    <property type="match status" value="1"/>
</dbReference>
<keyword evidence="1" id="KW-0805">Transcription regulation</keyword>
<sequence>MTDPAHPDGPSADELGTEQGRRILRLLWEPAPAAPSRGPKPKLTLEDVVDAGVAIADADALAQLSMRRVAARLGVGAMSLYTYVPGRDELLELMVNRVHAELGPSAGGLSWRAEVEHQVGERWRMYERHPWLLDLNTARLPVGPHVLDADEALYAALQRAGLRGTDVVSSSNLILWQLLGAARSQITDSDQARRTGTSAEAYWESRASFWSTYFDEGRYPTMAAVWEAGGFDDDQAYAFDRLLARLLDALEASLPDA</sequence>
<evidence type="ECO:0000256" key="3">
    <source>
        <dbReference type="ARBA" id="ARBA00023163"/>
    </source>
</evidence>
<dbReference type="SUPFAM" id="SSF48498">
    <property type="entry name" value="Tetracyclin repressor-like, C-terminal domain"/>
    <property type="match status" value="1"/>
</dbReference>
<keyword evidence="7" id="KW-1185">Reference proteome</keyword>
<dbReference type="InterPro" id="IPR050109">
    <property type="entry name" value="HTH-type_TetR-like_transc_reg"/>
</dbReference>
<evidence type="ECO:0000256" key="4">
    <source>
        <dbReference type="PROSITE-ProRule" id="PRU00335"/>
    </source>
</evidence>
<dbReference type="EMBL" id="BAAAYX010000009">
    <property type="protein sequence ID" value="GAA3706081.1"/>
    <property type="molecule type" value="Genomic_DNA"/>
</dbReference>
<accession>A0ABP7DP99</accession>
<dbReference type="SUPFAM" id="SSF46689">
    <property type="entry name" value="Homeodomain-like"/>
    <property type="match status" value="1"/>
</dbReference>
<feature type="DNA-binding region" description="H-T-H motif" evidence="4">
    <location>
        <begin position="65"/>
        <end position="84"/>
    </location>
</feature>
<dbReference type="InterPro" id="IPR009057">
    <property type="entry name" value="Homeodomain-like_sf"/>
</dbReference>
<dbReference type="InterPro" id="IPR004111">
    <property type="entry name" value="Repressor_TetR_C"/>
</dbReference>